<dbReference type="Proteomes" id="UP000471435">
    <property type="component" value="Unassembled WGS sequence"/>
</dbReference>
<name>A0A6I4V4G7_9SPHN</name>
<feature type="signal peptide" evidence="1">
    <location>
        <begin position="1"/>
        <end position="23"/>
    </location>
</feature>
<evidence type="ECO:0000313" key="2">
    <source>
        <dbReference type="EMBL" id="MXP48261.1"/>
    </source>
</evidence>
<keyword evidence="3" id="KW-1185">Reference proteome</keyword>
<dbReference type="OrthoDB" id="7596140at2"/>
<proteinExistence type="predicted"/>
<dbReference type="EMBL" id="WTYP01000002">
    <property type="protein sequence ID" value="MXP48261.1"/>
    <property type="molecule type" value="Genomic_DNA"/>
</dbReference>
<accession>A0A6I4V4G7</accession>
<feature type="chain" id="PRO_5026345655" description="Curlin associated repeat-containing protein" evidence="1">
    <location>
        <begin position="24"/>
        <end position="203"/>
    </location>
</feature>
<evidence type="ECO:0000256" key="1">
    <source>
        <dbReference type="SAM" id="SignalP"/>
    </source>
</evidence>
<organism evidence="2 3">
    <name type="scientific">Pontixanthobacter luteolus</name>
    <dbReference type="NCBI Taxonomy" id="295089"/>
    <lineage>
        <taxon>Bacteria</taxon>
        <taxon>Pseudomonadati</taxon>
        <taxon>Pseudomonadota</taxon>
        <taxon>Alphaproteobacteria</taxon>
        <taxon>Sphingomonadales</taxon>
        <taxon>Erythrobacteraceae</taxon>
        <taxon>Pontixanthobacter</taxon>
    </lineage>
</organism>
<comment type="caution">
    <text evidence="2">The sequence shown here is derived from an EMBL/GenBank/DDBJ whole genome shotgun (WGS) entry which is preliminary data.</text>
</comment>
<evidence type="ECO:0000313" key="3">
    <source>
        <dbReference type="Proteomes" id="UP000471435"/>
    </source>
</evidence>
<protein>
    <recommendedName>
        <fullName evidence="4">Curlin associated repeat-containing protein</fullName>
    </recommendedName>
</protein>
<keyword evidence="1" id="KW-0732">Signal</keyword>
<gene>
    <name evidence="2" type="ORF">GRI43_12770</name>
</gene>
<reference evidence="2 3" key="1">
    <citation type="submission" date="2019-12" db="EMBL/GenBank/DDBJ databases">
        <title>Genomic-based taxomic classification of the family Erythrobacteraceae.</title>
        <authorList>
            <person name="Xu L."/>
        </authorList>
    </citation>
    <scope>NUCLEOTIDE SEQUENCE [LARGE SCALE GENOMIC DNA]</scope>
    <source>
        <strain evidence="2 3">SW-109</strain>
    </source>
</reference>
<dbReference type="RefSeq" id="WP_160731460.1">
    <property type="nucleotide sequence ID" value="NZ_WTYP01000002.1"/>
</dbReference>
<evidence type="ECO:0008006" key="4">
    <source>
        <dbReference type="Google" id="ProtNLM"/>
    </source>
</evidence>
<dbReference type="AlphaFoldDB" id="A0A6I4V4G7"/>
<sequence length="203" mass="19395">MTWQGFGILLLAASAAVPASLSAQDSAEPDAQDSVIVAAGAAENASGRVAINLAAGNGNQQAGAAAIAIGDAALAGISLDQMSIAAGAGDRATRIAIGPRAFAGIQGLASVNITAGQNNQSANLAGLAIGTGGALTDIALSQSSAPTGPKGAPDADLQAGNDSIDISSDAFLGGSGLLQVNLVGGERNSSANTFVLSVSGNGN</sequence>